<gene>
    <name evidence="2" type="ORF">HW555_002093</name>
</gene>
<sequence length="113" mass="12850">MRQGQITGLTSGDVDVMVWRDTNRVAMISTYHGNGQQTTRGSTKSILILDYNIMMGGVDKKDQLLAMNPVERKRTKVWYKKLFKGLLNVSILNAYIIYKHSSPDSHRNFSPVC</sequence>
<comment type="caution">
    <text evidence="2">The sequence shown here is derived from an EMBL/GenBank/DDBJ whole genome shotgun (WGS) entry which is preliminary data.</text>
</comment>
<accession>A0A835GRQ7</accession>
<evidence type="ECO:0000259" key="1">
    <source>
        <dbReference type="Pfam" id="PF13843"/>
    </source>
</evidence>
<dbReference type="EMBL" id="JACKWZ010000019">
    <property type="protein sequence ID" value="KAF9422072.1"/>
    <property type="molecule type" value="Genomic_DNA"/>
</dbReference>
<dbReference type="Pfam" id="PF13843">
    <property type="entry name" value="DDE_Tnp_1_7"/>
    <property type="match status" value="1"/>
</dbReference>
<evidence type="ECO:0000313" key="3">
    <source>
        <dbReference type="Proteomes" id="UP000648187"/>
    </source>
</evidence>
<evidence type="ECO:0000313" key="2">
    <source>
        <dbReference type="EMBL" id="KAF9422072.1"/>
    </source>
</evidence>
<dbReference type="Proteomes" id="UP000648187">
    <property type="component" value="Unassembled WGS sequence"/>
</dbReference>
<dbReference type="PANTHER" id="PTHR46599">
    <property type="entry name" value="PIGGYBAC TRANSPOSABLE ELEMENT-DERIVED PROTEIN 4"/>
    <property type="match status" value="1"/>
</dbReference>
<organism evidence="2 3">
    <name type="scientific">Spodoptera exigua</name>
    <name type="common">Beet armyworm</name>
    <name type="synonym">Noctua fulgens</name>
    <dbReference type="NCBI Taxonomy" id="7107"/>
    <lineage>
        <taxon>Eukaryota</taxon>
        <taxon>Metazoa</taxon>
        <taxon>Ecdysozoa</taxon>
        <taxon>Arthropoda</taxon>
        <taxon>Hexapoda</taxon>
        <taxon>Insecta</taxon>
        <taxon>Pterygota</taxon>
        <taxon>Neoptera</taxon>
        <taxon>Endopterygota</taxon>
        <taxon>Lepidoptera</taxon>
        <taxon>Glossata</taxon>
        <taxon>Ditrysia</taxon>
        <taxon>Noctuoidea</taxon>
        <taxon>Noctuidae</taxon>
        <taxon>Amphipyrinae</taxon>
        <taxon>Spodoptera</taxon>
    </lineage>
</organism>
<protein>
    <recommendedName>
        <fullName evidence="1">PiggyBac transposable element-derived protein domain-containing protein</fullName>
    </recommendedName>
</protein>
<dbReference type="PANTHER" id="PTHR46599:SF3">
    <property type="entry name" value="PIGGYBAC TRANSPOSABLE ELEMENT-DERIVED PROTEIN 4"/>
    <property type="match status" value="1"/>
</dbReference>
<keyword evidence="3" id="KW-1185">Reference proteome</keyword>
<proteinExistence type="predicted"/>
<dbReference type="InterPro" id="IPR029526">
    <property type="entry name" value="PGBD"/>
</dbReference>
<reference evidence="2" key="1">
    <citation type="submission" date="2020-08" db="EMBL/GenBank/DDBJ databases">
        <title>Spodoptera exigua strain:BAW_Kor-Di-RS1 Genome sequencing and assembly.</title>
        <authorList>
            <person name="Kim J."/>
            <person name="Nam H.Y."/>
            <person name="Kwon M."/>
            <person name="Choi J.H."/>
            <person name="Cho S.R."/>
            <person name="Kim G.-H."/>
        </authorList>
    </citation>
    <scope>NUCLEOTIDE SEQUENCE</scope>
    <source>
        <strain evidence="2">BAW_Kor-Di-RS1</strain>
        <tissue evidence="2">Whole-body</tissue>
    </source>
</reference>
<dbReference type="AlphaFoldDB" id="A0A835GRQ7"/>
<feature type="domain" description="PiggyBac transposable element-derived protein" evidence="1">
    <location>
        <begin position="1"/>
        <end position="95"/>
    </location>
</feature>
<name>A0A835GRQ7_SPOEX</name>